<dbReference type="EMBL" id="MOOP01000160">
    <property type="protein sequence ID" value="OUB40595.1"/>
    <property type="molecule type" value="Genomic_DNA"/>
</dbReference>
<evidence type="ECO:0000313" key="2">
    <source>
        <dbReference type="Proteomes" id="UP000195120"/>
    </source>
</evidence>
<accession>A0A9X6QJ52</accession>
<sequence length="648" mass="76192">MKTDVAGAISGYYKQIYIAIKELLNLKDNNSSVGIECGADIRIFNSNSTNESIEVKFYKNNIGLYSPEISKTIYNFYWQTYGDRRLHFNTNTQNPNKDIFKKHKGVFYLNDDSGMLYILHLLIKHEINKSKNNNIGEYFKSNSIYCEKCGDNPCDMCISKFIKKYINIYPMYFNKIIKINSKVDISNFVPKISFTFENKYKDNSIAIIKKEIKSLLRENYKELVFELEDIILEAIIHKIAMSFFDSTVFNSIIENPSADYKKHKKISKLDVKDFICNYKIFLEEYKEDVLELKIYDLVEKANLDEEKILLKFKQEFDEYMASKGRLEVYNAATIKQYFKDIEMKFKTEDERNELVNRFELYNKGFGLIGYLMSLQINEISVQKDKLYLRAEYERFLSMNNSGYYDFDNLSKYINTNKQSENEYYRYMELEECSFLECISESCVTPFIKIDKLEKKISLEEYQIINSIPLEVIEEIKELVSSNKNLLIISGATTNRKPFLNAMLSSIPKKHSFFTIAEDLLSLPIICKEKPHVIADSLKENYNENLKKMAITSSIYDKCISLIDNYELSDEVIFNNLKFLLEQNKCLIGTLHRDVWNYRKMTSFETVCKNLSIFSDIDFSIFDSFILLDNYFVEGQKQDVIRIINKALF</sequence>
<dbReference type="Proteomes" id="UP000195120">
    <property type="component" value="Unassembled WGS sequence"/>
</dbReference>
<proteinExistence type="predicted"/>
<evidence type="ECO:0000313" key="1">
    <source>
        <dbReference type="EMBL" id="OUB40595.1"/>
    </source>
</evidence>
<gene>
    <name evidence="1" type="ORF">BK741_30400</name>
</gene>
<name>A0A9X6QJ52_BACTU</name>
<dbReference type="AlphaFoldDB" id="A0A9X6QJ52"/>
<comment type="caution">
    <text evidence="1">The sequence shown here is derived from an EMBL/GenBank/DDBJ whole genome shotgun (WGS) entry which is preliminary data.</text>
</comment>
<protein>
    <submittedName>
        <fullName evidence="1">Uncharacterized protein</fullName>
    </submittedName>
</protein>
<reference evidence="1 2" key="1">
    <citation type="submission" date="2016-10" db="EMBL/GenBank/DDBJ databases">
        <title>Comparative genomics of Bacillus thuringiensis reveals a path to pathogens against multiple invertebrate hosts.</title>
        <authorList>
            <person name="Zheng J."/>
            <person name="Gao Q."/>
            <person name="Liu H."/>
            <person name="Peng D."/>
            <person name="Ruan L."/>
            <person name="Sun M."/>
        </authorList>
    </citation>
    <scope>NUCLEOTIDE SEQUENCE [LARGE SCALE GENOMIC DNA]</scope>
    <source>
        <strain evidence="1">BGSC 4BW1</strain>
    </source>
</reference>
<dbReference type="RefSeq" id="WP_086402136.1">
    <property type="nucleotide sequence ID" value="NZ_MOOP01000160.1"/>
</dbReference>
<organism evidence="1 2">
    <name type="scientific">Bacillus thuringiensis serovar iberica</name>
    <dbReference type="NCBI Taxonomy" id="180866"/>
    <lineage>
        <taxon>Bacteria</taxon>
        <taxon>Bacillati</taxon>
        <taxon>Bacillota</taxon>
        <taxon>Bacilli</taxon>
        <taxon>Bacillales</taxon>
        <taxon>Bacillaceae</taxon>
        <taxon>Bacillus</taxon>
        <taxon>Bacillus cereus group</taxon>
    </lineage>
</organism>